<feature type="region of interest" description="Disordered" evidence="1">
    <location>
        <begin position="227"/>
        <end position="250"/>
    </location>
</feature>
<dbReference type="PANTHER" id="PTHR34427">
    <property type="entry name" value="DUF4283 DOMAIN PROTEIN"/>
    <property type="match status" value="1"/>
</dbReference>
<comment type="caution">
    <text evidence="2">The sequence shown here is derived from an EMBL/GenBank/DDBJ whole genome shotgun (WGS) entry which is preliminary data.</text>
</comment>
<reference evidence="2 3" key="1">
    <citation type="submission" date="2020-09" db="EMBL/GenBank/DDBJ databases">
        <title>De no assembly of potato wild relative species, Solanum commersonii.</title>
        <authorList>
            <person name="Cho K."/>
        </authorList>
    </citation>
    <scope>NUCLEOTIDE SEQUENCE [LARGE SCALE GENOMIC DNA]</scope>
    <source>
        <strain evidence="2">LZ3.2</strain>
        <tissue evidence="2">Leaf</tissue>
    </source>
</reference>
<dbReference type="AlphaFoldDB" id="A0A9J5Z022"/>
<sequence length="250" mass="28621">MKLSIRDDGVSLKISSQFNDKDILGKCLVENSGEDDIRLGMMRRWAQQSWNAKQGGGKEGNYNWNGGHQQRPFQIVPCLTGLTLYLWSNALKKVSERCNGWFEIEEETELKNHLRWAHVRVKGPLKTIPATVDIANRNLIFLLPIWLEAPIRSDVCSGIVQFMLAMLRNRFQRDGGVLRCRSYVYAYKNGRIGTGHEKCRSTKIPVLRKKKSKIVWSGRSENNKVYMNKAQLGGPDQNSDNETETQKSTY</sequence>
<protein>
    <recommendedName>
        <fullName evidence="4">DUF4283 domain-containing protein</fullName>
    </recommendedName>
</protein>
<dbReference type="EMBL" id="JACXVP010000005">
    <property type="protein sequence ID" value="KAG5605501.1"/>
    <property type="molecule type" value="Genomic_DNA"/>
</dbReference>
<dbReference type="OrthoDB" id="1745573at2759"/>
<keyword evidence="3" id="KW-1185">Reference proteome</keyword>
<gene>
    <name evidence="2" type="ORF">H5410_026993</name>
</gene>
<organism evidence="2 3">
    <name type="scientific">Solanum commersonii</name>
    <name type="common">Commerson's wild potato</name>
    <name type="synonym">Commerson's nightshade</name>
    <dbReference type="NCBI Taxonomy" id="4109"/>
    <lineage>
        <taxon>Eukaryota</taxon>
        <taxon>Viridiplantae</taxon>
        <taxon>Streptophyta</taxon>
        <taxon>Embryophyta</taxon>
        <taxon>Tracheophyta</taxon>
        <taxon>Spermatophyta</taxon>
        <taxon>Magnoliopsida</taxon>
        <taxon>eudicotyledons</taxon>
        <taxon>Gunneridae</taxon>
        <taxon>Pentapetalae</taxon>
        <taxon>asterids</taxon>
        <taxon>lamiids</taxon>
        <taxon>Solanales</taxon>
        <taxon>Solanaceae</taxon>
        <taxon>Solanoideae</taxon>
        <taxon>Solaneae</taxon>
        <taxon>Solanum</taxon>
    </lineage>
</organism>
<name>A0A9J5Z022_SOLCO</name>
<proteinExistence type="predicted"/>
<evidence type="ECO:0000313" key="2">
    <source>
        <dbReference type="EMBL" id="KAG5605501.1"/>
    </source>
</evidence>
<dbReference type="PANTHER" id="PTHR34427:SF10">
    <property type="entry name" value="DUF4283 DOMAIN-CONTAINING PROTEIN"/>
    <property type="match status" value="1"/>
</dbReference>
<feature type="compositionally biased region" description="Polar residues" evidence="1">
    <location>
        <begin position="236"/>
        <end position="250"/>
    </location>
</feature>
<evidence type="ECO:0008006" key="4">
    <source>
        <dbReference type="Google" id="ProtNLM"/>
    </source>
</evidence>
<dbReference type="Proteomes" id="UP000824120">
    <property type="component" value="Chromosome 5"/>
</dbReference>
<evidence type="ECO:0000313" key="3">
    <source>
        <dbReference type="Proteomes" id="UP000824120"/>
    </source>
</evidence>
<accession>A0A9J5Z022</accession>
<evidence type="ECO:0000256" key="1">
    <source>
        <dbReference type="SAM" id="MobiDB-lite"/>
    </source>
</evidence>